<dbReference type="InterPro" id="IPR008972">
    <property type="entry name" value="Cupredoxin"/>
</dbReference>
<reference evidence="2 3" key="1">
    <citation type="journal article" date="2016" name="Nat. Commun.">
        <title>Thousands of microbial genomes shed light on interconnected biogeochemical processes in an aquifer system.</title>
        <authorList>
            <person name="Anantharaman K."/>
            <person name="Brown C.T."/>
            <person name="Hug L.A."/>
            <person name="Sharon I."/>
            <person name="Castelle C.J."/>
            <person name="Probst A.J."/>
            <person name="Thomas B.C."/>
            <person name="Singh A."/>
            <person name="Wilkins M.J."/>
            <person name="Karaoz U."/>
            <person name="Brodie E.L."/>
            <person name="Williams K.H."/>
            <person name="Hubbard S.S."/>
            <person name="Banfield J.F."/>
        </authorList>
    </citation>
    <scope>NUCLEOTIDE SEQUENCE [LARGE SCALE GENOMIC DNA]</scope>
</reference>
<dbReference type="AlphaFoldDB" id="A0A1F6MVN6"/>
<evidence type="ECO:0000313" key="2">
    <source>
        <dbReference type="EMBL" id="OGH75671.1"/>
    </source>
</evidence>
<feature type="transmembrane region" description="Helical" evidence="1">
    <location>
        <begin position="5"/>
        <end position="22"/>
    </location>
</feature>
<dbReference type="Gene3D" id="2.60.40.420">
    <property type="entry name" value="Cupredoxins - blue copper proteins"/>
    <property type="match status" value="1"/>
</dbReference>
<accession>A0A1F6MVN6</accession>
<name>A0A1F6MVN6_9BACT</name>
<dbReference type="STRING" id="1798692.A3G00_04230"/>
<keyword evidence="1" id="KW-1133">Transmembrane helix</keyword>
<evidence type="ECO:0000256" key="1">
    <source>
        <dbReference type="SAM" id="Phobius"/>
    </source>
</evidence>
<proteinExistence type="predicted"/>
<keyword evidence="1" id="KW-0472">Membrane</keyword>
<keyword evidence="1" id="KW-0812">Transmembrane</keyword>
<evidence type="ECO:0000313" key="3">
    <source>
        <dbReference type="Proteomes" id="UP000178347"/>
    </source>
</evidence>
<dbReference type="SUPFAM" id="SSF49503">
    <property type="entry name" value="Cupredoxins"/>
    <property type="match status" value="1"/>
</dbReference>
<dbReference type="EMBL" id="MFQN01000004">
    <property type="protein sequence ID" value="OGH75671.1"/>
    <property type="molecule type" value="Genomic_DNA"/>
</dbReference>
<comment type="caution">
    <text evidence="2">The sequence shown here is derived from an EMBL/GenBank/DDBJ whole genome shotgun (WGS) entry which is preliminary data.</text>
</comment>
<sequence length="144" mass="15691">MNKIIITIVIIIIVIFGGYFIFRGADQPTPSAPPIINQPEAAVPVVEEKIITYTDSGFSPATLTIKKGETVVFKNQSAQSMWPASAFHPTHTAYPTTGGCLGSTLDACKGVQLGESWSFQFDFVGNWKYHDHLNPSNFGTIVVE</sequence>
<organism evidence="2 3">
    <name type="scientific">Candidatus Magasanikbacteria bacterium RIFCSPLOWO2_12_FULL_43_12</name>
    <dbReference type="NCBI Taxonomy" id="1798692"/>
    <lineage>
        <taxon>Bacteria</taxon>
        <taxon>Candidatus Magasanikiibacteriota</taxon>
    </lineage>
</organism>
<evidence type="ECO:0008006" key="4">
    <source>
        <dbReference type="Google" id="ProtNLM"/>
    </source>
</evidence>
<gene>
    <name evidence="2" type="ORF">A3G00_04230</name>
</gene>
<protein>
    <recommendedName>
        <fullName evidence="4">EfeO-type cupredoxin-like domain-containing protein</fullName>
    </recommendedName>
</protein>
<dbReference type="Proteomes" id="UP000178347">
    <property type="component" value="Unassembled WGS sequence"/>
</dbReference>